<dbReference type="VEuPathDB" id="VectorBase:HLOH_065074"/>
<organism evidence="1 2">
    <name type="scientific">Haemaphysalis longicornis</name>
    <name type="common">Bush tick</name>
    <dbReference type="NCBI Taxonomy" id="44386"/>
    <lineage>
        <taxon>Eukaryota</taxon>
        <taxon>Metazoa</taxon>
        <taxon>Ecdysozoa</taxon>
        <taxon>Arthropoda</taxon>
        <taxon>Chelicerata</taxon>
        <taxon>Arachnida</taxon>
        <taxon>Acari</taxon>
        <taxon>Parasitiformes</taxon>
        <taxon>Ixodida</taxon>
        <taxon>Ixodoidea</taxon>
        <taxon>Ixodidae</taxon>
        <taxon>Haemaphysalinae</taxon>
        <taxon>Haemaphysalis</taxon>
    </lineage>
</organism>
<gene>
    <name evidence="1" type="ORF">HPB48_018806</name>
</gene>
<proteinExistence type="predicted"/>
<dbReference type="EMBL" id="JABSTR010000010">
    <property type="protein sequence ID" value="KAH9380609.1"/>
    <property type="molecule type" value="Genomic_DNA"/>
</dbReference>
<accession>A0A9J6H0M3</accession>
<dbReference type="AlphaFoldDB" id="A0A9J6H0M3"/>
<dbReference type="Proteomes" id="UP000821853">
    <property type="component" value="Chromosome 8"/>
</dbReference>
<dbReference type="OrthoDB" id="125347at2759"/>
<name>A0A9J6H0M3_HAELO</name>
<protein>
    <submittedName>
        <fullName evidence="1">Uncharacterized protein</fullName>
    </submittedName>
</protein>
<comment type="caution">
    <text evidence="1">The sequence shown here is derived from an EMBL/GenBank/DDBJ whole genome shotgun (WGS) entry which is preliminary data.</text>
</comment>
<evidence type="ECO:0000313" key="1">
    <source>
        <dbReference type="EMBL" id="KAH9380609.1"/>
    </source>
</evidence>
<keyword evidence="2" id="KW-1185">Reference proteome</keyword>
<evidence type="ECO:0000313" key="2">
    <source>
        <dbReference type="Proteomes" id="UP000821853"/>
    </source>
</evidence>
<sequence length="110" mass="12254">MDQGIIETTRKLYRKALMQRMRTAYDAIANCFAHAGFFRTVLSDPDDAQPDDDRTGSNLHEAFHKIAGHEVEDDFETFALADAAAPVVAPAGRERVNPWLHERVNADPSA</sequence>
<reference evidence="1 2" key="1">
    <citation type="journal article" date="2020" name="Cell">
        <title>Large-Scale Comparative Analyses of Tick Genomes Elucidate Their Genetic Diversity and Vector Capacities.</title>
        <authorList>
            <consortium name="Tick Genome and Microbiome Consortium (TIGMIC)"/>
            <person name="Jia N."/>
            <person name="Wang J."/>
            <person name="Shi W."/>
            <person name="Du L."/>
            <person name="Sun Y."/>
            <person name="Zhan W."/>
            <person name="Jiang J.F."/>
            <person name="Wang Q."/>
            <person name="Zhang B."/>
            <person name="Ji P."/>
            <person name="Bell-Sakyi L."/>
            <person name="Cui X.M."/>
            <person name="Yuan T.T."/>
            <person name="Jiang B.G."/>
            <person name="Yang W.F."/>
            <person name="Lam T.T."/>
            <person name="Chang Q.C."/>
            <person name="Ding S.J."/>
            <person name="Wang X.J."/>
            <person name="Zhu J.G."/>
            <person name="Ruan X.D."/>
            <person name="Zhao L."/>
            <person name="Wei J.T."/>
            <person name="Ye R.Z."/>
            <person name="Que T.C."/>
            <person name="Du C.H."/>
            <person name="Zhou Y.H."/>
            <person name="Cheng J.X."/>
            <person name="Dai P.F."/>
            <person name="Guo W.B."/>
            <person name="Han X.H."/>
            <person name="Huang E.J."/>
            <person name="Li L.F."/>
            <person name="Wei W."/>
            <person name="Gao Y.C."/>
            <person name="Liu J.Z."/>
            <person name="Shao H.Z."/>
            <person name="Wang X."/>
            <person name="Wang C.C."/>
            <person name="Yang T.C."/>
            <person name="Huo Q.B."/>
            <person name="Li W."/>
            <person name="Chen H.Y."/>
            <person name="Chen S.E."/>
            <person name="Zhou L.G."/>
            <person name="Ni X.B."/>
            <person name="Tian J.H."/>
            <person name="Sheng Y."/>
            <person name="Liu T."/>
            <person name="Pan Y.S."/>
            <person name="Xia L.Y."/>
            <person name="Li J."/>
            <person name="Zhao F."/>
            <person name="Cao W.C."/>
        </authorList>
    </citation>
    <scope>NUCLEOTIDE SEQUENCE [LARGE SCALE GENOMIC DNA]</scope>
    <source>
        <strain evidence="1">HaeL-2018</strain>
    </source>
</reference>